<dbReference type="Pfam" id="PF01555">
    <property type="entry name" value="N6_N4_Mtase"/>
    <property type="match status" value="1"/>
</dbReference>
<evidence type="ECO:0000313" key="13">
    <source>
        <dbReference type="Proteomes" id="UP000536262"/>
    </source>
</evidence>
<name>A0A7X0F5V4_9HYPH</name>
<evidence type="ECO:0000256" key="8">
    <source>
        <dbReference type="ARBA" id="ARBA00049120"/>
    </source>
</evidence>
<comment type="catalytic activity">
    <reaction evidence="8">
        <text>a 2'-deoxycytidine in DNA + S-adenosyl-L-methionine = an N(4)-methyl-2'-deoxycytidine in DNA + S-adenosyl-L-homocysteine + H(+)</text>
        <dbReference type="Rhea" id="RHEA:16857"/>
        <dbReference type="Rhea" id="RHEA-COMP:11369"/>
        <dbReference type="Rhea" id="RHEA-COMP:13674"/>
        <dbReference type="ChEBI" id="CHEBI:15378"/>
        <dbReference type="ChEBI" id="CHEBI:57856"/>
        <dbReference type="ChEBI" id="CHEBI:59789"/>
        <dbReference type="ChEBI" id="CHEBI:85452"/>
        <dbReference type="ChEBI" id="CHEBI:137933"/>
        <dbReference type="EC" id="2.1.1.113"/>
    </reaction>
</comment>
<evidence type="ECO:0000259" key="11">
    <source>
        <dbReference type="Pfam" id="PF01555"/>
    </source>
</evidence>
<dbReference type="GO" id="GO:0032259">
    <property type="term" value="P:methylation"/>
    <property type="evidence" value="ECO:0007669"/>
    <property type="project" value="UniProtKB-KW"/>
</dbReference>
<dbReference type="GO" id="GO:0015667">
    <property type="term" value="F:site-specific DNA-methyltransferase (cytosine-N4-specific) activity"/>
    <property type="evidence" value="ECO:0007669"/>
    <property type="project" value="UniProtKB-EC"/>
</dbReference>
<dbReference type="PRINTS" id="PR00508">
    <property type="entry name" value="S21N4MTFRASE"/>
</dbReference>
<dbReference type="EC" id="2.1.1.-" evidence="9"/>
<keyword evidence="5" id="KW-0680">Restriction system</keyword>
<evidence type="ECO:0000256" key="9">
    <source>
        <dbReference type="RuleBase" id="RU362026"/>
    </source>
</evidence>
<dbReference type="InterPro" id="IPR001091">
    <property type="entry name" value="RM_Methyltransferase"/>
</dbReference>
<dbReference type="InterPro" id="IPR002941">
    <property type="entry name" value="DNA_methylase_N4/N6"/>
</dbReference>
<evidence type="ECO:0000313" key="12">
    <source>
        <dbReference type="EMBL" id="MBB6353513.1"/>
    </source>
</evidence>
<comment type="catalytic activity">
    <reaction evidence="7">
        <text>a 2'-deoxyadenosine in DNA + S-adenosyl-L-methionine = an N(6)-methyl-2'-deoxyadenosine in DNA + S-adenosyl-L-homocysteine + H(+)</text>
        <dbReference type="Rhea" id="RHEA:15197"/>
        <dbReference type="Rhea" id="RHEA-COMP:12418"/>
        <dbReference type="Rhea" id="RHEA-COMP:12419"/>
        <dbReference type="ChEBI" id="CHEBI:15378"/>
        <dbReference type="ChEBI" id="CHEBI:57856"/>
        <dbReference type="ChEBI" id="CHEBI:59789"/>
        <dbReference type="ChEBI" id="CHEBI:90615"/>
        <dbReference type="ChEBI" id="CHEBI:90616"/>
        <dbReference type="EC" id="2.1.1.72"/>
    </reaction>
</comment>
<gene>
    <name evidence="12" type="ORF">GGR00_001281</name>
</gene>
<sequence length="402" mass="43958">MSDYDPADDARKSYDAAIEAKRLRGDTHDWMDAYGRFLDGRVTLFVGDCLAQLALLPDNSVDCVVTSPPYWGLRDYGVDGQIGLEPTLAEHLAVMVAVFREIRRVLKPAGTLWINYGDCYATSPNGRSAADTKATGNDDRTFRDKPFSTIGGALKAKDLCMVPNRLAIALQEDGWWVRSEIIWAKPNPMPESIRDRPATSHEKIFLLSKSARYFYDAEAVRQPSAEASNGRWSQDVESQEGSHRANGGAKTNGTMKAVGGPRTKIRATDVASPRHAGGVNHTGIEATLRGFGRNLRNYEPAPVSVWNIATQPFSDAHFATFPPELAERCILAGCPKGGLVLDPFGGAGTTALVALRHGRRAALIELNPEYAEMSRRRIETEWRVPQKAISPDFGPLFGGEAA</sequence>
<keyword evidence="3" id="KW-0808">Transferase</keyword>
<dbReference type="AlphaFoldDB" id="A0A7X0F5V4"/>
<dbReference type="PROSITE" id="PS00093">
    <property type="entry name" value="N4_MTASE"/>
    <property type="match status" value="1"/>
</dbReference>
<evidence type="ECO:0000256" key="7">
    <source>
        <dbReference type="ARBA" id="ARBA00047942"/>
    </source>
</evidence>
<proteinExistence type="inferred from homology"/>
<evidence type="ECO:0000256" key="1">
    <source>
        <dbReference type="ARBA" id="ARBA00010203"/>
    </source>
</evidence>
<dbReference type="CDD" id="cd02440">
    <property type="entry name" value="AdoMet_MTases"/>
    <property type="match status" value="1"/>
</dbReference>
<accession>A0A7X0F5V4</accession>
<dbReference type="SUPFAM" id="SSF53335">
    <property type="entry name" value="S-adenosyl-L-methionine-dependent methyltransferases"/>
    <property type="match status" value="1"/>
</dbReference>
<dbReference type="Proteomes" id="UP000536262">
    <property type="component" value="Unassembled WGS sequence"/>
</dbReference>
<protein>
    <recommendedName>
        <fullName evidence="9">Methyltransferase</fullName>
        <ecNumber evidence="9">2.1.1.-</ecNumber>
    </recommendedName>
</protein>
<evidence type="ECO:0000256" key="5">
    <source>
        <dbReference type="ARBA" id="ARBA00022747"/>
    </source>
</evidence>
<dbReference type="InterPro" id="IPR029063">
    <property type="entry name" value="SAM-dependent_MTases_sf"/>
</dbReference>
<dbReference type="GO" id="GO:0003677">
    <property type="term" value="F:DNA binding"/>
    <property type="evidence" value="ECO:0007669"/>
    <property type="project" value="UniProtKB-KW"/>
</dbReference>
<keyword evidence="6" id="KW-0238">DNA-binding</keyword>
<dbReference type="GO" id="GO:0009307">
    <property type="term" value="P:DNA restriction-modification system"/>
    <property type="evidence" value="ECO:0007669"/>
    <property type="project" value="UniProtKB-KW"/>
</dbReference>
<dbReference type="GO" id="GO:0009007">
    <property type="term" value="F:site-specific DNA-methyltransferase (adenine-specific) activity"/>
    <property type="evidence" value="ECO:0007669"/>
    <property type="project" value="UniProtKB-EC"/>
</dbReference>
<evidence type="ECO:0000256" key="4">
    <source>
        <dbReference type="ARBA" id="ARBA00022691"/>
    </source>
</evidence>
<dbReference type="GO" id="GO:0008170">
    <property type="term" value="F:N-methyltransferase activity"/>
    <property type="evidence" value="ECO:0007669"/>
    <property type="project" value="InterPro"/>
</dbReference>
<reference evidence="12 13" key="1">
    <citation type="submission" date="2020-08" db="EMBL/GenBank/DDBJ databases">
        <title>Genomic Encyclopedia of Type Strains, Phase IV (KMG-IV): sequencing the most valuable type-strain genomes for metagenomic binning, comparative biology and taxonomic classification.</title>
        <authorList>
            <person name="Goeker M."/>
        </authorList>
    </citation>
    <scope>NUCLEOTIDE SEQUENCE [LARGE SCALE GENOMIC DNA]</scope>
    <source>
        <strain evidence="12 13">DSM 7051</strain>
    </source>
</reference>
<comment type="caution">
    <text evidence="12">The sequence shown here is derived from an EMBL/GenBank/DDBJ whole genome shotgun (WGS) entry which is preliminary data.</text>
</comment>
<evidence type="ECO:0000256" key="10">
    <source>
        <dbReference type="SAM" id="MobiDB-lite"/>
    </source>
</evidence>
<organism evidence="12 13">
    <name type="scientific">Aminobacter aganoensis</name>
    <dbReference type="NCBI Taxonomy" id="83264"/>
    <lineage>
        <taxon>Bacteria</taxon>
        <taxon>Pseudomonadati</taxon>
        <taxon>Pseudomonadota</taxon>
        <taxon>Alphaproteobacteria</taxon>
        <taxon>Hyphomicrobiales</taxon>
        <taxon>Phyllobacteriaceae</taxon>
        <taxon>Aminobacter</taxon>
    </lineage>
</organism>
<keyword evidence="13" id="KW-1185">Reference proteome</keyword>
<dbReference type="EMBL" id="JACHOU010000002">
    <property type="protein sequence ID" value="MBB6353513.1"/>
    <property type="molecule type" value="Genomic_DNA"/>
</dbReference>
<evidence type="ECO:0000256" key="6">
    <source>
        <dbReference type="ARBA" id="ARBA00023125"/>
    </source>
</evidence>
<keyword evidence="4" id="KW-0949">S-adenosyl-L-methionine</keyword>
<dbReference type="Gene3D" id="3.40.50.150">
    <property type="entry name" value="Vaccinia Virus protein VP39"/>
    <property type="match status" value="1"/>
</dbReference>
<feature type="compositionally biased region" description="Polar residues" evidence="10">
    <location>
        <begin position="225"/>
        <end position="236"/>
    </location>
</feature>
<evidence type="ECO:0000256" key="3">
    <source>
        <dbReference type="ARBA" id="ARBA00022679"/>
    </source>
</evidence>
<feature type="domain" description="DNA methylase N-4/N-6" evidence="11">
    <location>
        <begin position="61"/>
        <end position="374"/>
    </location>
</feature>
<comment type="similarity">
    <text evidence="1">Belongs to the N(4)/N(6)-methyltransferase family. N(4) subfamily.</text>
</comment>
<feature type="region of interest" description="Disordered" evidence="10">
    <location>
        <begin position="224"/>
        <end position="259"/>
    </location>
</feature>
<evidence type="ECO:0000256" key="2">
    <source>
        <dbReference type="ARBA" id="ARBA00022603"/>
    </source>
</evidence>
<dbReference type="InterPro" id="IPR017985">
    <property type="entry name" value="MeTrfase_CN4_CS"/>
</dbReference>
<keyword evidence="2 12" id="KW-0489">Methyltransferase</keyword>